<dbReference type="InterPro" id="IPR005162">
    <property type="entry name" value="Retrotrans_gag_dom"/>
</dbReference>
<dbReference type="EMBL" id="LAVV01001186">
    <property type="protein sequence ID" value="KNZ63746.1"/>
    <property type="molecule type" value="Genomic_DNA"/>
</dbReference>
<proteinExistence type="predicted"/>
<evidence type="ECO:0000259" key="1">
    <source>
        <dbReference type="Pfam" id="PF03732"/>
    </source>
</evidence>
<dbReference type="AlphaFoldDB" id="A0A0L6VSR8"/>
<feature type="non-terminal residue" evidence="2">
    <location>
        <position position="1"/>
    </location>
</feature>
<comment type="caution">
    <text evidence="2">The sequence shown here is derived from an EMBL/GenBank/DDBJ whole genome shotgun (WGS) entry which is preliminary data.</text>
</comment>
<sequence>TPPPTTLAEFITSFNSYFLHHERKGKVQQALHTFKQSGNMDSYTQQFNVHAYDSAWSDDILVSLYRGGLKDNIQLAIPHFQNQPTNSTTATNPNAMDLSAMKGRLSDSECLVIYLETAQRRRNPANLPHLSASLTYRC</sequence>
<evidence type="ECO:0000313" key="2">
    <source>
        <dbReference type="EMBL" id="KNZ63746.1"/>
    </source>
</evidence>
<accession>A0A0L6VSR8</accession>
<dbReference type="Proteomes" id="UP000037035">
    <property type="component" value="Unassembled WGS sequence"/>
</dbReference>
<feature type="domain" description="Retrotransposon gag" evidence="1">
    <location>
        <begin position="8"/>
        <end position="70"/>
    </location>
</feature>
<dbReference type="OrthoDB" id="3268055at2759"/>
<dbReference type="VEuPathDB" id="FungiDB:VP01_11068g1"/>
<gene>
    <name evidence="2" type="ORF">VP01_11068g1</name>
</gene>
<protein>
    <recommendedName>
        <fullName evidence="1">Retrotransposon gag domain-containing protein</fullName>
    </recommendedName>
</protein>
<evidence type="ECO:0000313" key="3">
    <source>
        <dbReference type="Proteomes" id="UP000037035"/>
    </source>
</evidence>
<keyword evidence="3" id="KW-1185">Reference proteome</keyword>
<organism evidence="2 3">
    <name type="scientific">Puccinia sorghi</name>
    <dbReference type="NCBI Taxonomy" id="27349"/>
    <lineage>
        <taxon>Eukaryota</taxon>
        <taxon>Fungi</taxon>
        <taxon>Dikarya</taxon>
        <taxon>Basidiomycota</taxon>
        <taxon>Pucciniomycotina</taxon>
        <taxon>Pucciniomycetes</taxon>
        <taxon>Pucciniales</taxon>
        <taxon>Pucciniaceae</taxon>
        <taxon>Puccinia</taxon>
    </lineage>
</organism>
<name>A0A0L6VSR8_9BASI</name>
<reference evidence="2 3" key="1">
    <citation type="submission" date="2015-08" db="EMBL/GenBank/DDBJ databases">
        <title>Next Generation Sequencing and Analysis of the Genome of Puccinia sorghi L Schw, the Causal Agent of Maize Common Rust.</title>
        <authorList>
            <person name="Rochi L."/>
            <person name="Burguener G."/>
            <person name="Darino M."/>
            <person name="Turjanski A."/>
            <person name="Kreff E."/>
            <person name="Dieguez M.J."/>
            <person name="Sacco F."/>
        </authorList>
    </citation>
    <scope>NUCLEOTIDE SEQUENCE [LARGE SCALE GENOMIC DNA]</scope>
    <source>
        <strain evidence="2 3">RO10H11247</strain>
    </source>
</reference>
<dbReference type="Pfam" id="PF03732">
    <property type="entry name" value="Retrotrans_gag"/>
    <property type="match status" value="1"/>
</dbReference>